<proteinExistence type="predicted"/>
<dbReference type="Proteomes" id="UP001234297">
    <property type="component" value="Chromosome 8"/>
</dbReference>
<comment type="caution">
    <text evidence="1">The sequence shown here is derived from an EMBL/GenBank/DDBJ whole genome shotgun (WGS) entry which is preliminary data.</text>
</comment>
<dbReference type="EMBL" id="CM056816">
    <property type="protein sequence ID" value="KAJ8632960.1"/>
    <property type="molecule type" value="Genomic_DNA"/>
</dbReference>
<gene>
    <name evidence="1" type="ORF">MRB53_026296</name>
</gene>
<organism evidence="1 2">
    <name type="scientific">Persea americana</name>
    <name type="common">Avocado</name>
    <dbReference type="NCBI Taxonomy" id="3435"/>
    <lineage>
        <taxon>Eukaryota</taxon>
        <taxon>Viridiplantae</taxon>
        <taxon>Streptophyta</taxon>
        <taxon>Embryophyta</taxon>
        <taxon>Tracheophyta</taxon>
        <taxon>Spermatophyta</taxon>
        <taxon>Magnoliopsida</taxon>
        <taxon>Magnoliidae</taxon>
        <taxon>Laurales</taxon>
        <taxon>Lauraceae</taxon>
        <taxon>Persea</taxon>
    </lineage>
</organism>
<reference evidence="1 2" key="1">
    <citation type="journal article" date="2022" name="Hortic Res">
        <title>A haplotype resolved chromosomal level avocado genome allows analysis of novel avocado genes.</title>
        <authorList>
            <person name="Nath O."/>
            <person name="Fletcher S.J."/>
            <person name="Hayward A."/>
            <person name="Shaw L.M."/>
            <person name="Masouleh A.K."/>
            <person name="Furtado A."/>
            <person name="Henry R.J."/>
            <person name="Mitter N."/>
        </authorList>
    </citation>
    <scope>NUCLEOTIDE SEQUENCE [LARGE SCALE GENOMIC DNA]</scope>
    <source>
        <strain evidence="2">cv. Hass</strain>
    </source>
</reference>
<keyword evidence="2" id="KW-1185">Reference proteome</keyword>
<sequence>MRDLYANPNVPRIARVQRIIDTHAGSINEKGGDATRKKIRENALPGNPFLLRQSPKSFNYMILLSSRSTVTSAVSCKLGNKNNFWVLGSLLPGFLGALVAYDNFQLRKAIVRNPSSSICISSAFGGCQL</sequence>
<protein>
    <submittedName>
        <fullName evidence="1">Uncharacterized protein</fullName>
    </submittedName>
</protein>
<evidence type="ECO:0000313" key="2">
    <source>
        <dbReference type="Proteomes" id="UP001234297"/>
    </source>
</evidence>
<evidence type="ECO:0000313" key="1">
    <source>
        <dbReference type="EMBL" id="KAJ8632960.1"/>
    </source>
</evidence>
<name>A0ACC2LI59_PERAE</name>
<accession>A0ACC2LI59</accession>